<dbReference type="EMBL" id="UINC01174932">
    <property type="protein sequence ID" value="SVD81302.1"/>
    <property type="molecule type" value="Genomic_DNA"/>
</dbReference>
<dbReference type="InterPro" id="IPR001173">
    <property type="entry name" value="Glyco_trans_2-like"/>
</dbReference>
<dbReference type="SUPFAM" id="SSF53448">
    <property type="entry name" value="Nucleotide-diphospho-sugar transferases"/>
    <property type="match status" value="1"/>
</dbReference>
<proteinExistence type="predicted"/>
<reference evidence="4" key="1">
    <citation type="submission" date="2018-05" db="EMBL/GenBank/DDBJ databases">
        <authorList>
            <person name="Lanie J.A."/>
            <person name="Ng W.-L."/>
            <person name="Kazmierczak K.M."/>
            <person name="Andrzejewski T.M."/>
            <person name="Davidsen T.M."/>
            <person name="Wayne K.J."/>
            <person name="Tettelin H."/>
            <person name="Glass J.I."/>
            <person name="Rusch D."/>
            <person name="Podicherti R."/>
            <person name="Tsui H.-C.T."/>
            <person name="Winkler M.E."/>
        </authorList>
    </citation>
    <scope>NUCLEOTIDE SEQUENCE</scope>
</reference>
<name>A0A382YDC3_9ZZZZ</name>
<accession>A0A382YDC3</accession>
<keyword evidence="1" id="KW-0328">Glycosyltransferase</keyword>
<evidence type="ECO:0000256" key="1">
    <source>
        <dbReference type="ARBA" id="ARBA00022676"/>
    </source>
</evidence>
<feature type="domain" description="Glycosyltransferase 2-like" evidence="3">
    <location>
        <begin position="5"/>
        <end position="92"/>
    </location>
</feature>
<dbReference type="InterPro" id="IPR029044">
    <property type="entry name" value="Nucleotide-diphossugar_trans"/>
</dbReference>
<evidence type="ECO:0000313" key="4">
    <source>
        <dbReference type="EMBL" id="SVD81302.1"/>
    </source>
</evidence>
<dbReference type="PANTHER" id="PTHR43630">
    <property type="entry name" value="POLY-BETA-1,6-N-ACETYL-D-GLUCOSAMINE SYNTHASE"/>
    <property type="match status" value="1"/>
</dbReference>
<dbReference type="AlphaFoldDB" id="A0A382YDC3"/>
<dbReference type="PANTHER" id="PTHR43630:SF1">
    <property type="entry name" value="POLY-BETA-1,6-N-ACETYL-D-GLUCOSAMINE SYNTHASE"/>
    <property type="match status" value="1"/>
</dbReference>
<dbReference type="Pfam" id="PF00535">
    <property type="entry name" value="Glycos_transf_2"/>
    <property type="match status" value="1"/>
</dbReference>
<organism evidence="4">
    <name type="scientific">marine metagenome</name>
    <dbReference type="NCBI Taxonomy" id="408172"/>
    <lineage>
        <taxon>unclassified sequences</taxon>
        <taxon>metagenomes</taxon>
        <taxon>ecological metagenomes</taxon>
    </lineage>
</organism>
<sequence>MPTISLVVTAFNEESVLRGKLENSFALDYPQDRLQVIVVSDGSTDGTDDVARDFAGRPGYLFLRQEQNAGKTTAQNAGVRVATGDILVFSDA</sequence>
<evidence type="ECO:0000259" key="3">
    <source>
        <dbReference type="Pfam" id="PF00535"/>
    </source>
</evidence>
<feature type="non-terminal residue" evidence="4">
    <location>
        <position position="92"/>
    </location>
</feature>
<dbReference type="GO" id="GO:0016757">
    <property type="term" value="F:glycosyltransferase activity"/>
    <property type="evidence" value="ECO:0007669"/>
    <property type="project" value="UniProtKB-KW"/>
</dbReference>
<dbReference type="Gene3D" id="3.90.550.10">
    <property type="entry name" value="Spore Coat Polysaccharide Biosynthesis Protein SpsA, Chain A"/>
    <property type="match status" value="1"/>
</dbReference>
<gene>
    <name evidence="4" type="ORF">METZ01_LOCUS434156</name>
</gene>
<evidence type="ECO:0000256" key="2">
    <source>
        <dbReference type="ARBA" id="ARBA00022679"/>
    </source>
</evidence>
<keyword evidence="2" id="KW-0808">Transferase</keyword>
<protein>
    <recommendedName>
        <fullName evidence="3">Glycosyltransferase 2-like domain-containing protein</fullName>
    </recommendedName>
</protein>